<name>A0AA35PDK3_9SAUR</name>
<dbReference type="EMBL" id="OX395133">
    <property type="protein sequence ID" value="CAI5781433.1"/>
    <property type="molecule type" value="Genomic_DNA"/>
</dbReference>
<evidence type="ECO:0000313" key="1">
    <source>
        <dbReference type="EMBL" id="CAI5781433.1"/>
    </source>
</evidence>
<dbReference type="Proteomes" id="UP001178461">
    <property type="component" value="Chromosome 8"/>
</dbReference>
<dbReference type="AlphaFoldDB" id="A0AA35PDK3"/>
<keyword evidence="2" id="KW-1185">Reference proteome</keyword>
<proteinExistence type="predicted"/>
<reference evidence="1" key="1">
    <citation type="submission" date="2022-12" db="EMBL/GenBank/DDBJ databases">
        <authorList>
            <person name="Alioto T."/>
            <person name="Alioto T."/>
            <person name="Gomez Garrido J."/>
        </authorList>
    </citation>
    <scope>NUCLEOTIDE SEQUENCE</scope>
</reference>
<evidence type="ECO:0000313" key="2">
    <source>
        <dbReference type="Proteomes" id="UP001178461"/>
    </source>
</evidence>
<gene>
    <name evidence="1" type="ORF">PODLI_1B003995</name>
</gene>
<organism evidence="1 2">
    <name type="scientific">Podarcis lilfordi</name>
    <name type="common">Lilford's wall lizard</name>
    <dbReference type="NCBI Taxonomy" id="74358"/>
    <lineage>
        <taxon>Eukaryota</taxon>
        <taxon>Metazoa</taxon>
        <taxon>Chordata</taxon>
        <taxon>Craniata</taxon>
        <taxon>Vertebrata</taxon>
        <taxon>Euteleostomi</taxon>
        <taxon>Lepidosauria</taxon>
        <taxon>Squamata</taxon>
        <taxon>Bifurcata</taxon>
        <taxon>Unidentata</taxon>
        <taxon>Episquamata</taxon>
        <taxon>Laterata</taxon>
        <taxon>Lacertibaenia</taxon>
        <taxon>Lacertidae</taxon>
        <taxon>Podarcis</taxon>
    </lineage>
</organism>
<accession>A0AA35PDK3</accession>
<protein>
    <submittedName>
        <fullName evidence="1">Uncharacterized protein</fullName>
    </submittedName>
</protein>
<sequence>MRYFLLLLQPSRRLSTHVLLGRWLVEQRALCARISASVLFSNPNDVPGRSHEAPVPPEGRSIFLFRRHTSSGRATTGLDSSHKRPIFLGSWQDEIIIFRVSLLRRSPIGCGIATGNVNSLCSAGYGGSAPELSKILAPTAAVPPLSPGFARSRSCPPSVGSLCQSRRENLHQKGV</sequence>